<dbReference type="PANTHER" id="PTHR34374">
    <property type="entry name" value="LARGE RIBOSOMAL RNA SUBUNIT ACCUMULATION PROTEIN YCED HOMOLOG 1, CHLOROPLASTIC"/>
    <property type="match status" value="1"/>
</dbReference>
<proteinExistence type="predicted"/>
<evidence type="ECO:0000313" key="1">
    <source>
        <dbReference type="EMBL" id="KKI51222.1"/>
    </source>
</evidence>
<sequence>MIDIDISKALKNEGECGTFSYEGVPELGGDIDFAQPLELEAEFCVTDKKVSVTGNFDAVLNTVCDRCLTGMTTDVGYRFSELYWPEGTGEEEEYTYKGDTLSLDKMVYDAIVLSLPQQFLCKEDCKGICPQCGQDLNAGSCECKQDDTDETNPFAKLKGLF</sequence>
<evidence type="ECO:0000313" key="2">
    <source>
        <dbReference type="Proteomes" id="UP000034076"/>
    </source>
</evidence>
<organism evidence="1 2">
    <name type="scientific">Christensenella hongkongensis</name>
    <dbReference type="NCBI Taxonomy" id="270498"/>
    <lineage>
        <taxon>Bacteria</taxon>
        <taxon>Bacillati</taxon>
        <taxon>Bacillota</taxon>
        <taxon>Clostridia</taxon>
        <taxon>Christensenellales</taxon>
        <taxon>Christensenellaceae</taxon>
        <taxon>Christensenella</taxon>
    </lineage>
</organism>
<dbReference type="AlphaFoldDB" id="A0A0M2NLB1"/>
<dbReference type="STRING" id="270498.CHK_1269"/>
<dbReference type="Pfam" id="PF02620">
    <property type="entry name" value="YceD"/>
    <property type="match status" value="1"/>
</dbReference>
<dbReference type="PATRIC" id="fig|270498.16.peg.1388"/>
<dbReference type="OrthoDB" id="9790372at2"/>
<name>A0A0M2NLB1_9FIRM</name>
<dbReference type="Proteomes" id="UP000034076">
    <property type="component" value="Unassembled WGS sequence"/>
</dbReference>
<dbReference type="EMBL" id="LAYJ01000087">
    <property type="protein sequence ID" value="KKI51222.1"/>
    <property type="molecule type" value="Genomic_DNA"/>
</dbReference>
<protein>
    <submittedName>
        <fullName evidence="1">Ribosomal protein L32p</fullName>
    </submittedName>
</protein>
<keyword evidence="1" id="KW-0689">Ribosomal protein</keyword>
<keyword evidence="1" id="KW-0687">Ribonucleoprotein</keyword>
<dbReference type="RefSeq" id="WP_052740416.1">
    <property type="nucleotide sequence ID" value="NZ_CAUERS010000006.1"/>
</dbReference>
<comment type="caution">
    <text evidence="1">The sequence shown here is derived from an EMBL/GenBank/DDBJ whole genome shotgun (WGS) entry which is preliminary data.</text>
</comment>
<reference evidence="1 2" key="1">
    <citation type="submission" date="2015-04" db="EMBL/GenBank/DDBJ databases">
        <title>Draft genome sequence of bacteremic isolate Catabacter hongkongensis type strain HKU16T.</title>
        <authorList>
            <person name="Lau S.K."/>
            <person name="Teng J.L."/>
            <person name="Huang Y."/>
            <person name="Curreem S.O."/>
            <person name="Tsui S.K."/>
            <person name="Woo P.C."/>
        </authorList>
    </citation>
    <scope>NUCLEOTIDE SEQUENCE [LARGE SCALE GENOMIC DNA]</scope>
    <source>
        <strain evidence="1 2">HKU16</strain>
    </source>
</reference>
<gene>
    <name evidence="1" type="ORF">CHK_1269</name>
</gene>
<dbReference type="GO" id="GO:0005840">
    <property type="term" value="C:ribosome"/>
    <property type="evidence" value="ECO:0007669"/>
    <property type="project" value="UniProtKB-KW"/>
</dbReference>
<dbReference type="InterPro" id="IPR003772">
    <property type="entry name" value="YceD"/>
</dbReference>
<accession>A0A0M2NLB1</accession>
<keyword evidence="2" id="KW-1185">Reference proteome</keyword>
<dbReference type="PANTHER" id="PTHR34374:SF1">
    <property type="entry name" value="LARGE RIBOSOMAL RNA SUBUNIT ACCUMULATION PROTEIN YCED HOMOLOG 1, CHLOROPLASTIC"/>
    <property type="match status" value="1"/>
</dbReference>